<dbReference type="GO" id="GO:0009228">
    <property type="term" value="P:thiamine biosynthetic process"/>
    <property type="evidence" value="ECO:0007669"/>
    <property type="project" value="InterPro"/>
</dbReference>
<dbReference type="PANTHER" id="PTHR31528">
    <property type="entry name" value="4-AMINO-5-HYDROXYMETHYL-2-METHYLPYRIMIDINE PHOSPHATE SYNTHASE THI11-RELATED"/>
    <property type="match status" value="1"/>
</dbReference>
<dbReference type="RefSeq" id="WP_015182374.1">
    <property type="nucleotide sequence ID" value="NC_019738.1"/>
</dbReference>
<dbReference type="Gene3D" id="3.40.190.10">
    <property type="entry name" value="Periplasmic binding protein-like II"/>
    <property type="match status" value="2"/>
</dbReference>
<dbReference type="PROSITE" id="PS51257">
    <property type="entry name" value="PROKAR_LIPOPROTEIN"/>
    <property type="match status" value="1"/>
</dbReference>
<feature type="domain" description="SsuA/THI5-like" evidence="1">
    <location>
        <begin position="65"/>
        <end position="271"/>
    </location>
</feature>
<proteinExistence type="predicted"/>
<dbReference type="AlphaFoldDB" id="K9WCU8"/>
<name>K9WCU8_9CYAN</name>
<gene>
    <name evidence="2" type="ORF">Mic7113_2423</name>
</gene>
<sequence length="357" mass="39160">MSNIYRINRRQFLKYSSLTLGSGIVAACTNISNQASSPKTSPASNSTASDKLDKVTYGTNWYAQAEHGGFYQAIATGIYQKHGLDVTIKSGGPQVNGTQLLMGGAVDFFMGYGVDAIKAVEAGIPKMTVAAIFQKDPLVLIAHPNTGVKTLEDLKGKPIFVSAAANTTYWPFLKAKYGFTDDQKRPYNFNPGPFLADKTSAQQGYVTSEPRIISKQAGFEPVVFLLADYGYIPYATTIEAKRELVEKNPDLVQRFVDASIKGWYSYLENPAPGNELIKKDNPEMTDEQLAYGLQKFKEYGILTSEDAEKLGIGAMTEARWQSLFDTMAKGGVFKSDTKVQNAFSLKFVNQGVKAYKS</sequence>
<dbReference type="Pfam" id="PF09084">
    <property type="entry name" value="NMT1"/>
    <property type="match status" value="1"/>
</dbReference>
<dbReference type="PROSITE" id="PS51318">
    <property type="entry name" value="TAT"/>
    <property type="match status" value="1"/>
</dbReference>
<dbReference type="eggNOG" id="COG0715">
    <property type="taxonomic scope" value="Bacteria"/>
</dbReference>
<evidence type="ECO:0000259" key="1">
    <source>
        <dbReference type="Pfam" id="PF09084"/>
    </source>
</evidence>
<dbReference type="PATRIC" id="fig|1173027.3.peg.2652"/>
<dbReference type="Proteomes" id="UP000010471">
    <property type="component" value="Chromosome"/>
</dbReference>
<reference evidence="2 3" key="1">
    <citation type="submission" date="2012-06" db="EMBL/GenBank/DDBJ databases">
        <title>Finished chromosome of genome of Microcoleus sp. PCC 7113.</title>
        <authorList>
            <consortium name="US DOE Joint Genome Institute"/>
            <person name="Gugger M."/>
            <person name="Coursin T."/>
            <person name="Rippka R."/>
            <person name="Tandeau De Marsac N."/>
            <person name="Huntemann M."/>
            <person name="Wei C.-L."/>
            <person name="Han J."/>
            <person name="Detter J.C."/>
            <person name="Han C."/>
            <person name="Tapia R."/>
            <person name="Chen A."/>
            <person name="Kyrpides N."/>
            <person name="Mavromatis K."/>
            <person name="Markowitz V."/>
            <person name="Szeto E."/>
            <person name="Ivanova N."/>
            <person name="Pagani I."/>
            <person name="Pati A."/>
            <person name="Goodwin L."/>
            <person name="Nordberg H.P."/>
            <person name="Cantor M.N."/>
            <person name="Hua S.X."/>
            <person name="Woyke T."/>
            <person name="Kerfeld C.A."/>
        </authorList>
    </citation>
    <scope>NUCLEOTIDE SEQUENCE [LARGE SCALE GENOMIC DNA]</scope>
    <source>
        <strain evidence="2 3">PCC 7113</strain>
    </source>
</reference>
<dbReference type="InterPro" id="IPR027939">
    <property type="entry name" value="NMT1/THI5"/>
</dbReference>
<evidence type="ECO:0000313" key="2">
    <source>
        <dbReference type="EMBL" id="AFZ18225.1"/>
    </source>
</evidence>
<dbReference type="KEGG" id="mic:Mic7113_2423"/>
<dbReference type="SUPFAM" id="SSF53850">
    <property type="entry name" value="Periplasmic binding protein-like II"/>
    <property type="match status" value="1"/>
</dbReference>
<organism evidence="2 3">
    <name type="scientific">Allocoleopsis franciscana PCC 7113</name>
    <dbReference type="NCBI Taxonomy" id="1173027"/>
    <lineage>
        <taxon>Bacteria</taxon>
        <taxon>Bacillati</taxon>
        <taxon>Cyanobacteriota</taxon>
        <taxon>Cyanophyceae</taxon>
        <taxon>Coleofasciculales</taxon>
        <taxon>Coleofasciculaceae</taxon>
        <taxon>Allocoleopsis</taxon>
        <taxon>Allocoleopsis franciscana</taxon>
    </lineage>
</organism>
<dbReference type="PANTHER" id="PTHR31528:SF3">
    <property type="entry name" value="THIAMINE BIOSYNTHESIS PROTEIN HI_0357-RELATED"/>
    <property type="match status" value="1"/>
</dbReference>
<evidence type="ECO:0000313" key="3">
    <source>
        <dbReference type="Proteomes" id="UP000010471"/>
    </source>
</evidence>
<dbReference type="OrthoDB" id="9815602at2"/>
<dbReference type="HOGENOM" id="CLU_028871_1_4_3"/>
<keyword evidence="3" id="KW-1185">Reference proteome</keyword>
<dbReference type="EMBL" id="CP003630">
    <property type="protein sequence ID" value="AFZ18225.1"/>
    <property type="molecule type" value="Genomic_DNA"/>
</dbReference>
<protein>
    <submittedName>
        <fullName evidence="2">ABC-type nitrate/sulfonate/bicarbonate transport system, periplasmic component</fullName>
    </submittedName>
</protein>
<dbReference type="InterPro" id="IPR015168">
    <property type="entry name" value="SsuA/THI5"/>
</dbReference>
<dbReference type="InterPro" id="IPR006311">
    <property type="entry name" value="TAT_signal"/>
</dbReference>
<dbReference type="STRING" id="1173027.Mic7113_2423"/>
<accession>K9WCU8</accession>